<proteinExistence type="predicted"/>
<dbReference type="EMBL" id="JAYMGO010000018">
    <property type="protein sequence ID" value="KAL1257306.1"/>
    <property type="molecule type" value="Genomic_DNA"/>
</dbReference>
<keyword evidence="1" id="KW-1133">Transmembrane helix</keyword>
<keyword evidence="3" id="KW-1185">Reference proteome</keyword>
<sequence>MGGYKAHLVENVGVSQSSFSSRTSQSRHTADLRSSNVMERKHGNCAINSEFLISWEIMIQCVGRRSSFYETISALTHTHTHTHTEEQRSLIRKKKRERAILHRDAARLFYQALLLSVFAWLSQAALLQQ</sequence>
<evidence type="ECO:0000256" key="1">
    <source>
        <dbReference type="SAM" id="Phobius"/>
    </source>
</evidence>
<protein>
    <submittedName>
        <fullName evidence="2">Uncharacterized protein</fullName>
    </submittedName>
</protein>
<dbReference type="Proteomes" id="UP001558613">
    <property type="component" value="Unassembled WGS sequence"/>
</dbReference>
<keyword evidence="1" id="KW-0812">Transmembrane</keyword>
<gene>
    <name evidence="2" type="ORF">QQF64_012851</name>
</gene>
<feature type="transmembrane region" description="Helical" evidence="1">
    <location>
        <begin position="108"/>
        <end position="127"/>
    </location>
</feature>
<accession>A0ABR3LZ61</accession>
<evidence type="ECO:0000313" key="2">
    <source>
        <dbReference type="EMBL" id="KAL1257306.1"/>
    </source>
</evidence>
<reference evidence="2 3" key="1">
    <citation type="submission" date="2023-09" db="EMBL/GenBank/DDBJ databases">
        <authorList>
            <person name="Wang M."/>
        </authorList>
    </citation>
    <scope>NUCLEOTIDE SEQUENCE [LARGE SCALE GENOMIC DNA]</scope>
    <source>
        <strain evidence="2">GT-2023</strain>
        <tissue evidence="2">Liver</tissue>
    </source>
</reference>
<name>A0ABR3LZ61_9TELE</name>
<organism evidence="2 3">
    <name type="scientific">Cirrhinus molitorella</name>
    <name type="common">mud carp</name>
    <dbReference type="NCBI Taxonomy" id="172907"/>
    <lineage>
        <taxon>Eukaryota</taxon>
        <taxon>Metazoa</taxon>
        <taxon>Chordata</taxon>
        <taxon>Craniata</taxon>
        <taxon>Vertebrata</taxon>
        <taxon>Euteleostomi</taxon>
        <taxon>Actinopterygii</taxon>
        <taxon>Neopterygii</taxon>
        <taxon>Teleostei</taxon>
        <taxon>Ostariophysi</taxon>
        <taxon>Cypriniformes</taxon>
        <taxon>Cyprinidae</taxon>
        <taxon>Labeoninae</taxon>
        <taxon>Labeonini</taxon>
        <taxon>Cirrhinus</taxon>
    </lineage>
</organism>
<comment type="caution">
    <text evidence="2">The sequence shown here is derived from an EMBL/GenBank/DDBJ whole genome shotgun (WGS) entry which is preliminary data.</text>
</comment>
<keyword evidence="1" id="KW-0472">Membrane</keyword>
<evidence type="ECO:0000313" key="3">
    <source>
        <dbReference type="Proteomes" id="UP001558613"/>
    </source>
</evidence>